<dbReference type="AlphaFoldDB" id="V6ATE7"/>
<proteinExistence type="predicted"/>
<accession>V6ATE7</accession>
<dbReference type="InterPro" id="IPR035959">
    <property type="entry name" value="RutC-like_sf"/>
</dbReference>
<keyword evidence="3" id="KW-1185">Reference proteome</keyword>
<reference evidence="2 3" key="1">
    <citation type="journal article" date="2013" name="PLoS ONE">
        <title>Enrichment and Genome Sequence of the Group I.1a Ammonia-Oxidizing Archaeon ?Ca. Nitrosotenuis uzonensis? Representing a Clade Globally.</title>
        <authorList>
            <person name="Lebedeva E.V."/>
            <person name="Hatzenpichler R."/>
            <person name="Pelletier E."/>
            <person name="Schuster N."/>
            <person name="Hauzmayer S."/>
            <person name="Bulaev A."/>
            <person name="Grigor'eva N.V."/>
            <person name="Galushko A."/>
            <person name="Schmid M."/>
            <person name="Palatinszky M."/>
            <person name="Le Paslier D."/>
            <person name="Daims H."/>
            <person name="Wagner M."/>
        </authorList>
    </citation>
    <scope>NUCLEOTIDE SEQUENCE [LARGE SCALE GENOMIC DNA]</scope>
    <source>
        <strain evidence="2 3">N4</strain>
    </source>
</reference>
<dbReference type="PANTHER" id="PTHR43760:SF1">
    <property type="entry name" value="ENDORIBONUCLEASE L-PSP_CHORISMATE MUTASE-LIKE DOMAIN-CONTAINING PROTEIN"/>
    <property type="match status" value="1"/>
</dbReference>
<dbReference type="Proteomes" id="UP000018159">
    <property type="component" value="Unassembled WGS sequence"/>
</dbReference>
<sequence length="153" mass="16290">MIEDNLKRLGIVLPIPPKPAGSYVPVVVSGNLAFVSGQIPIQDGKVMFTGRVPTEKSIQEAQQAARLCAINILAQLKANLGSLERITRILRVSGFVNSDAGFSEQPKIINAASDFLFEIFGESGKHSRIAIGASSLPLNSTVEIDMIAEISTG</sequence>
<feature type="domain" description="Endoribonuclease L-PSP/chorismate mutase-like" evidence="1">
    <location>
        <begin position="9"/>
        <end position="149"/>
    </location>
</feature>
<evidence type="ECO:0000313" key="3">
    <source>
        <dbReference type="Proteomes" id="UP000018159"/>
    </source>
</evidence>
<dbReference type="OrthoDB" id="371655at2157"/>
<comment type="caution">
    <text evidence="2">The sequence shown here is derived from an EMBL/GenBank/DDBJ whole genome shotgun (WGS) entry which is preliminary data.</text>
</comment>
<evidence type="ECO:0000313" key="2">
    <source>
        <dbReference type="EMBL" id="CDI05854.1"/>
    </source>
</evidence>
<dbReference type="STRING" id="1407055.NITUZ_40020"/>
<organism evidence="2 3">
    <name type="scientific">Candidatus Nitrosotenuis uzonensis</name>
    <dbReference type="NCBI Taxonomy" id="1407055"/>
    <lineage>
        <taxon>Archaea</taxon>
        <taxon>Nitrososphaerota</taxon>
        <taxon>Candidatus Nitrosotenuis</taxon>
    </lineage>
</organism>
<protein>
    <submittedName>
        <fullName evidence="2">Endoribonuclease L-PSP</fullName>
    </submittedName>
</protein>
<dbReference type="RefSeq" id="WP_048196163.1">
    <property type="nucleotide sequence ID" value="NZ_CBTY010000009.1"/>
</dbReference>
<dbReference type="SUPFAM" id="SSF55298">
    <property type="entry name" value="YjgF-like"/>
    <property type="match status" value="1"/>
</dbReference>
<gene>
    <name evidence="2" type="ORF">NITUZ_40020</name>
</gene>
<evidence type="ECO:0000259" key="1">
    <source>
        <dbReference type="Pfam" id="PF14588"/>
    </source>
</evidence>
<dbReference type="CDD" id="cd02199">
    <property type="entry name" value="YjgF_YER057c_UK114_like_1"/>
    <property type="match status" value="1"/>
</dbReference>
<dbReference type="Pfam" id="PF14588">
    <property type="entry name" value="YjgF_endoribonc"/>
    <property type="match status" value="1"/>
</dbReference>
<dbReference type="PANTHER" id="PTHR43760">
    <property type="entry name" value="ENDORIBONUCLEASE-RELATED"/>
    <property type="match status" value="1"/>
</dbReference>
<name>V6ATE7_9ARCH</name>
<dbReference type="EMBL" id="CBTY010000009">
    <property type="protein sequence ID" value="CDI05854.1"/>
    <property type="molecule type" value="Genomic_DNA"/>
</dbReference>
<dbReference type="Gene3D" id="3.30.1330.40">
    <property type="entry name" value="RutC-like"/>
    <property type="match status" value="1"/>
</dbReference>
<dbReference type="InterPro" id="IPR013813">
    <property type="entry name" value="Endoribo_LPSP/chorism_mut-like"/>
</dbReference>